<dbReference type="GeneID" id="5410393"/>
<reference evidence="3" key="1">
    <citation type="journal article" date="2015" name="Microbiology">
        <title>Genome of Methanoregula boonei 6A8 reveals adaptations to oligotrophic peatland environments.</title>
        <authorList>
            <person name="Braeuer S."/>
            <person name="Cadillo-Quiroz H."/>
            <person name="Kyrpides N."/>
            <person name="Woyke T."/>
            <person name="Goodwin L."/>
            <person name="Detter C."/>
            <person name="Podell S."/>
            <person name="Yavitt J.B."/>
            <person name="Zinder S.H."/>
        </authorList>
    </citation>
    <scope>NUCLEOTIDE SEQUENCE [LARGE SCALE GENOMIC DNA]</scope>
    <source>
        <strain evidence="3">DSM 21154 / JCM 14090 / 6A8</strain>
    </source>
</reference>
<dbReference type="STRING" id="456442.Mboo_0897"/>
<dbReference type="EMBL" id="CP000780">
    <property type="protein sequence ID" value="ABS55415.1"/>
    <property type="molecule type" value="Genomic_DNA"/>
</dbReference>
<protein>
    <submittedName>
        <fullName evidence="2">Uncharacterized protein</fullName>
    </submittedName>
</protein>
<evidence type="ECO:0000313" key="3">
    <source>
        <dbReference type="Proteomes" id="UP000002408"/>
    </source>
</evidence>
<feature type="transmembrane region" description="Helical" evidence="1">
    <location>
        <begin position="12"/>
        <end position="37"/>
    </location>
</feature>
<organism evidence="2 3">
    <name type="scientific">Methanoregula boonei (strain DSM 21154 / JCM 14090 / 6A8)</name>
    <dbReference type="NCBI Taxonomy" id="456442"/>
    <lineage>
        <taxon>Archaea</taxon>
        <taxon>Methanobacteriati</taxon>
        <taxon>Methanobacteriota</taxon>
        <taxon>Stenosarchaea group</taxon>
        <taxon>Methanomicrobia</taxon>
        <taxon>Methanomicrobiales</taxon>
        <taxon>Methanoregulaceae</taxon>
        <taxon>Methanoregula</taxon>
    </lineage>
</organism>
<dbReference type="KEGG" id="mbn:Mboo_0897"/>
<keyword evidence="3" id="KW-1185">Reference proteome</keyword>
<keyword evidence="1" id="KW-1133">Transmembrane helix</keyword>
<gene>
    <name evidence="2" type="ordered locus">Mboo_0897</name>
</gene>
<dbReference type="AlphaFoldDB" id="A7I6Q4"/>
<evidence type="ECO:0000256" key="1">
    <source>
        <dbReference type="SAM" id="Phobius"/>
    </source>
</evidence>
<name>A7I6Q4_METB6</name>
<accession>A7I6Q4</accession>
<keyword evidence="1" id="KW-0472">Membrane</keyword>
<sequence length="72" mass="7494">MDELLVPGTIALLVFYAGIVLVAYGIFRLALGIAGAFLAGNFLLSFGILAAIAGAGAVYILAGLWLRRIEVI</sequence>
<keyword evidence="1" id="KW-0812">Transmembrane</keyword>
<dbReference type="Proteomes" id="UP000002408">
    <property type="component" value="Chromosome"/>
</dbReference>
<dbReference type="RefSeq" id="WP_012106439.1">
    <property type="nucleotide sequence ID" value="NC_009712.1"/>
</dbReference>
<evidence type="ECO:0000313" key="2">
    <source>
        <dbReference type="EMBL" id="ABS55415.1"/>
    </source>
</evidence>
<proteinExistence type="predicted"/>
<feature type="transmembrane region" description="Helical" evidence="1">
    <location>
        <begin position="43"/>
        <end position="66"/>
    </location>
</feature>
<dbReference type="HOGENOM" id="CLU_2712768_0_0_2"/>